<evidence type="ECO:0000313" key="2">
    <source>
        <dbReference type="Proteomes" id="UP000620133"/>
    </source>
</evidence>
<dbReference type="EMBL" id="AP024412">
    <property type="protein sequence ID" value="BCR36405.1"/>
    <property type="molecule type" value="Genomic_DNA"/>
</dbReference>
<sequence>MMKTNVTGIEFIDPKININWKLTEEDLVNILKCERNDSHFYIFEAKLYPIDIDVFSRITFNDFGYKMEIIVSQTKQERDKNSKAIYIDTNNMNILHNYVEEKFGSPKFFSKLISIINKPFYNHRWTFDDFKLSHKYQDSVIGFYECLLFDVKY</sequence>
<organism evidence="1 2">
    <name type="scientific">Mariniplasma anaerobium</name>
    <dbReference type="NCBI Taxonomy" id="2735436"/>
    <lineage>
        <taxon>Bacteria</taxon>
        <taxon>Bacillati</taxon>
        <taxon>Mycoplasmatota</taxon>
        <taxon>Mollicutes</taxon>
        <taxon>Acholeplasmatales</taxon>
        <taxon>Acholeplasmataceae</taxon>
        <taxon>Mariniplasma</taxon>
    </lineage>
</organism>
<reference evidence="1" key="1">
    <citation type="submission" date="2021-01" db="EMBL/GenBank/DDBJ databases">
        <title>Draft genome sequence of Acholeplasmataceae bacterium strain Mahy22.</title>
        <authorList>
            <person name="Watanabe M."/>
            <person name="Kojima H."/>
            <person name="Fukui M."/>
        </authorList>
    </citation>
    <scope>NUCLEOTIDE SEQUENCE</scope>
    <source>
        <strain evidence="1">Mahy22</strain>
    </source>
</reference>
<name>A0A7U9XUL7_9MOLU</name>
<keyword evidence="2" id="KW-1185">Reference proteome</keyword>
<protein>
    <submittedName>
        <fullName evidence="1">Uncharacterized protein</fullName>
    </submittedName>
</protein>
<proteinExistence type="predicted"/>
<gene>
    <name evidence="1" type="ORF">MPAN_012980</name>
</gene>
<accession>A0A7U9XUL7</accession>
<evidence type="ECO:0000313" key="1">
    <source>
        <dbReference type="EMBL" id="BCR36405.1"/>
    </source>
</evidence>
<dbReference type="Proteomes" id="UP000620133">
    <property type="component" value="Chromosome"/>
</dbReference>
<dbReference type="KEGG" id="manr:MPAN_012980"/>
<dbReference type="AlphaFoldDB" id="A0A7U9XUL7"/>